<dbReference type="RefSeq" id="WP_272091421.1">
    <property type="nucleotide sequence ID" value="NZ_JAQNDL010000004.1"/>
</dbReference>
<accession>A0ABT5ED95</accession>
<organism evidence="1 2">
    <name type="scientific">Nannocystis bainbridge</name>
    <dbReference type="NCBI Taxonomy" id="2995303"/>
    <lineage>
        <taxon>Bacteria</taxon>
        <taxon>Pseudomonadati</taxon>
        <taxon>Myxococcota</taxon>
        <taxon>Polyangia</taxon>
        <taxon>Nannocystales</taxon>
        <taxon>Nannocystaceae</taxon>
        <taxon>Nannocystis</taxon>
    </lineage>
</organism>
<evidence type="ECO:0000313" key="1">
    <source>
        <dbReference type="EMBL" id="MDC0722883.1"/>
    </source>
</evidence>
<proteinExistence type="predicted"/>
<evidence type="ECO:0000313" key="2">
    <source>
        <dbReference type="Proteomes" id="UP001221686"/>
    </source>
</evidence>
<comment type="caution">
    <text evidence="1">The sequence shown here is derived from an EMBL/GenBank/DDBJ whole genome shotgun (WGS) entry which is preliminary data.</text>
</comment>
<protein>
    <submittedName>
        <fullName evidence="1">Uncharacterized protein</fullName>
    </submittedName>
</protein>
<name>A0ABT5ED95_9BACT</name>
<sequence>MLVSDARLFAALDAPQALAQWRELPPGWRAAGDTTRELDRRAGQ</sequence>
<reference evidence="1 2" key="1">
    <citation type="submission" date="2022-11" db="EMBL/GenBank/DDBJ databases">
        <title>Minimal conservation of predation-associated metabolite biosynthetic gene clusters underscores biosynthetic potential of Myxococcota including descriptions for ten novel species: Archangium lansinium sp. nov., Myxococcus landrumus sp. nov., Nannocystis bai.</title>
        <authorList>
            <person name="Ahearne A."/>
            <person name="Stevens C."/>
            <person name="Dowd S."/>
        </authorList>
    </citation>
    <scope>NUCLEOTIDE SEQUENCE [LARGE SCALE GENOMIC DNA]</scope>
    <source>
        <strain evidence="1 2">BB15-2</strain>
    </source>
</reference>
<dbReference type="EMBL" id="JAQNDL010000004">
    <property type="protein sequence ID" value="MDC0722883.1"/>
    <property type="molecule type" value="Genomic_DNA"/>
</dbReference>
<dbReference type="Proteomes" id="UP001221686">
    <property type="component" value="Unassembled WGS sequence"/>
</dbReference>
<keyword evidence="2" id="KW-1185">Reference proteome</keyword>
<gene>
    <name evidence="1" type="ORF">POL25_38690</name>
</gene>